<keyword evidence="1" id="KW-1133">Transmembrane helix</keyword>
<name>A0A1N7B9Z0_9EURY</name>
<dbReference type="EMBL" id="FTNO01000002">
    <property type="protein sequence ID" value="SIR48165.1"/>
    <property type="molecule type" value="Genomic_DNA"/>
</dbReference>
<organism evidence="3 4">
    <name type="scientific">Haladaptatus litoreus</name>
    <dbReference type="NCBI Taxonomy" id="553468"/>
    <lineage>
        <taxon>Archaea</taxon>
        <taxon>Methanobacteriati</taxon>
        <taxon>Methanobacteriota</taxon>
        <taxon>Stenosarchaea group</taxon>
        <taxon>Halobacteria</taxon>
        <taxon>Halobacteriales</taxon>
        <taxon>Haladaptataceae</taxon>
        <taxon>Haladaptatus</taxon>
    </lineage>
</organism>
<gene>
    <name evidence="3" type="ORF">SAMN05421858_2432</name>
</gene>
<keyword evidence="1" id="KW-0472">Membrane</keyword>
<evidence type="ECO:0000313" key="4">
    <source>
        <dbReference type="Proteomes" id="UP000186914"/>
    </source>
</evidence>
<proteinExistence type="predicted"/>
<dbReference type="Pfam" id="PF24463">
    <property type="entry name" value="DUF7577"/>
    <property type="match status" value="1"/>
</dbReference>
<feature type="domain" description="DUF7577" evidence="2">
    <location>
        <begin position="69"/>
        <end position="92"/>
    </location>
</feature>
<accession>A0A1N7B9Z0</accession>
<dbReference type="OrthoDB" id="330661at2157"/>
<dbReference type="RefSeq" id="WP_076430476.1">
    <property type="nucleotide sequence ID" value="NZ_FTNO01000002.1"/>
</dbReference>
<reference evidence="4" key="1">
    <citation type="submission" date="2017-01" db="EMBL/GenBank/DDBJ databases">
        <authorList>
            <person name="Varghese N."/>
            <person name="Submissions S."/>
        </authorList>
    </citation>
    <scope>NUCLEOTIDE SEQUENCE [LARGE SCALE GENOMIC DNA]</scope>
    <source>
        <strain evidence="4">CGMCC 1.7737</strain>
    </source>
</reference>
<evidence type="ECO:0000313" key="3">
    <source>
        <dbReference type="EMBL" id="SIR48165.1"/>
    </source>
</evidence>
<evidence type="ECO:0000256" key="1">
    <source>
        <dbReference type="SAM" id="Phobius"/>
    </source>
</evidence>
<dbReference type="AlphaFoldDB" id="A0A1N7B9Z0"/>
<dbReference type="Proteomes" id="UP000186914">
    <property type="component" value="Unassembled WGS sequence"/>
</dbReference>
<keyword evidence="4" id="KW-1185">Reference proteome</keyword>
<sequence length="95" mass="10762">MNVWGWIILYVVLFAGLQLLIYRFLRSDEDSPLLQSTPSGPDGRAPDDIRKESVLEEFSEPNTTDPSIRLCPHCGTENGAEYTFCRECVEPLGVW</sequence>
<keyword evidence="1" id="KW-0812">Transmembrane</keyword>
<evidence type="ECO:0000259" key="2">
    <source>
        <dbReference type="Pfam" id="PF24463"/>
    </source>
</evidence>
<protein>
    <recommendedName>
        <fullName evidence="2">DUF7577 domain-containing protein</fullName>
    </recommendedName>
</protein>
<feature type="transmembrane region" description="Helical" evidence="1">
    <location>
        <begin position="6"/>
        <end position="25"/>
    </location>
</feature>
<dbReference type="InterPro" id="IPR055999">
    <property type="entry name" value="DUF7577"/>
</dbReference>